<evidence type="ECO:0000313" key="7">
    <source>
        <dbReference type="EMBL" id="RSI50947.1"/>
    </source>
</evidence>
<keyword evidence="5" id="KW-1003">Cell membrane</keyword>
<name>A0AB74DU96_STRSA</name>
<dbReference type="GO" id="GO:0043190">
    <property type="term" value="C:ATP-binding cassette (ABC) transporter complex"/>
    <property type="evidence" value="ECO:0007669"/>
    <property type="project" value="InterPro"/>
</dbReference>
<dbReference type="AlphaFoldDB" id="A0AB74DU96"/>
<proteinExistence type="inferred from homology"/>
<gene>
    <name evidence="7" type="ORF">D8869_11615</name>
</gene>
<feature type="transmembrane region" description="Helical" evidence="5">
    <location>
        <begin position="235"/>
        <end position="253"/>
    </location>
</feature>
<comment type="caution">
    <text evidence="5">Lacks conserved residue(s) required for the propagation of feature annotation.</text>
</comment>
<dbReference type="PANTHER" id="PTHR43229">
    <property type="entry name" value="NODULATION PROTEIN J"/>
    <property type="match status" value="1"/>
</dbReference>
<dbReference type="Pfam" id="PF01061">
    <property type="entry name" value="ABC2_membrane"/>
    <property type="match status" value="1"/>
</dbReference>
<dbReference type="InterPro" id="IPR047817">
    <property type="entry name" value="ABC2_TM_bact-type"/>
</dbReference>
<dbReference type="GO" id="GO:0140359">
    <property type="term" value="F:ABC-type transporter activity"/>
    <property type="evidence" value="ECO:0007669"/>
    <property type="project" value="InterPro"/>
</dbReference>
<keyword evidence="2 5" id="KW-0812">Transmembrane</keyword>
<feature type="transmembrane region" description="Helical" evidence="5">
    <location>
        <begin position="150"/>
        <end position="173"/>
    </location>
</feature>
<dbReference type="Proteomes" id="UP000280406">
    <property type="component" value="Unassembled WGS sequence"/>
</dbReference>
<dbReference type="PANTHER" id="PTHR43229:SF2">
    <property type="entry name" value="NODULATION PROTEIN J"/>
    <property type="match status" value="1"/>
</dbReference>
<comment type="caution">
    <text evidence="7">The sequence shown here is derived from an EMBL/GenBank/DDBJ whole genome shotgun (WGS) entry which is preliminary data.</text>
</comment>
<evidence type="ECO:0000256" key="4">
    <source>
        <dbReference type="ARBA" id="ARBA00023136"/>
    </source>
</evidence>
<keyword evidence="3 5" id="KW-1133">Transmembrane helix</keyword>
<dbReference type="PIRSF" id="PIRSF006648">
    <property type="entry name" value="DrrB"/>
    <property type="match status" value="1"/>
</dbReference>
<evidence type="ECO:0000256" key="5">
    <source>
        <dbReference type="RuleBase" id="RU361157"/>
    </source>
</evidence>
<evidence type="ECO:0000256" key="2">
    <source>
        <dbReference type="ARBA" id="ARBA00022692"/>
    </source>
</evidence>
<dbReference type="EMBL" id="RJND01000013">
    <property type="protein sequence ID" value="RSI50947.1"/>
    <property type="molecule type" value="Genomic_DNA"/>
</dbReference>
<feature type="transmembrane region" description="Helical" evidence="5">
    <location>
        <begin position="25"/>
        <end position="44"/>
    </location>
</feature>
<dbReference type="InterPro" id="IPR051784">
    <property type="entry name" value="Nod_factor_ABC_transporter"/>
</dbReference>
<feature type="domain" description="ABC transmembrane type-2" evidence="6">
    <location>
        <begin position="26"/>
        <end position="260"/>
    </location>
</feature>
<comment type="similarity">
    <text evidence="5">Belongs to the ABC-2 integral membrane protein family.</text>
</comment>
<sequence length="269" mass="31217">MKVKFNIISFKGEVIKQKKNYHNSLSSLLSLLVWPLLNFIYIYYTYRSFNISYLSTYGIKSFNEFVIFLITGSLVYNCFWAMVQSAFYLSFERQNGTLETVFITPTNIVSYLYGRAFGGLFTSLWMYISFTIITLFLIDRITVEMILSTLISLIIVIISATVWGAFINSVFLISRDSSYIFTICDEPMNIFSGATIPVSAFPVWGKFISYIFPATFCINIIRGIYKVGYFNNINYLYYIISMIFLIFLTFVISKYSYKKSKINGELCLY</sequence>
<feature type="transmembrane region" description="Helical" evidence="5">
    <location>
        <begin position="111"/>
        <end position="138"/>
    </location>
</feature>
<keyword evidence="4 5" id="KW-0472">Membrane</keyword>
<accession>A0AB74DU96</accession>
<dbReference type="InterPro" id="IPR000412">
    <property type="entry name" value="ABC_2_transport"/>
</dbReference>
<evidence type="ECO:0000256" key="1">
    <source>
        <dbReference type="ARBA" id="ARBA00004141"/>
    </source>
</evidence>
<feature type="transmembrane region" description="Helical" evidence="5">
    <location>
        <begin position="65"/>
        <end position="91"/>
    </location>
</feature>
<organism evidence="7 8">
    <name type="scientific">Streptococcus sanguinis</name>
    <dbReference type="NCBI Taxonomy" id="1305"/>
    <lineage>
        <taxon>Bacteria</taxon>
        <taxon>Bacillati</taxon>
        <taxon>Bacillota</taxon>
        <taxon>Bacilli</taxon>
        <taxon>Lactobacillales</taxon>
        <taxon>Streptococcaceae</taxon>
        <taxon>Streptococcus</taxon>
    </lineage>
</organism>
<protein>
    <recommendedName>
        <fullName evidence="5">Transport permease protein</fullName>
    </recommendedName>
</protein>
<evidence type="ECO:0000313" key="8">
    <source>
        <dbReference type="Proteomes" id="UP000280406"/>
    </source>
</evidence>
<reference evidence="7 8" key="1">
    <citation type="submission" date="2018-11" db="EMBL/GenBank/DDBJ databases">
        <title>Species Designations Belie Phenotypic and Genotypic Heterogeneity in Oral Streptococci.</title>
        <authorList>
            <person name="Velsko I."/>
        </authorList>
    </citation>
    <scope>NUCLEOTIDE SEQUENCE [LARGE SCALE GENOMIC DNA]</scope>
    <source>
        <strain evidence="7 8">BCC37</strain>
    </source>
</reference>
<dbReference type="PROSITE" id="PS51012">
    <property type="entry name" value="ABC_TM2"/>
    <property type="match status" value="1"/>
</dbReference>
<keyword evidence="5" id="KW-0813">Transport</keyword>
<comment type="subcellular location">
    <subcellularLocation>
        <location evidence="5">Cell membrane</location>
        <topology evidence="5">Multi-pass membrane protein</topology>
    </subcellularLocation>
    <subcellularLocation>
        <location evidence="1">Membrane</location>
        <topology evidence="1">Multi-pass membrane protein</topology>
    </subcellularLocation>
</comment>
<evidence type="ECO:0000256" key="3">
    <source>
        <dbReference type="ARBA" id="ARBA00022989"/>
    </source>
</evidence>
<dbReference type="InterPro" id="IPR013525">
    <property type="entry name" value="ABC2_TM"/>
</dbReference>
<dbReference type="RefSeq" id="WP_125348738.1">
    <property type="nucleotide sequence ID" value="NZ_CP076615.1"/>
</dbReference>
<evidence type="ECO:0000259" key="6">
    <source>
        <dbReference type="PROSITE" id="PS51012"/>
    </source>
</evidence>